<evidence type="ECO:0000259" key="4">
    <source>
        <dbReference type="Pfam" id="PF00291"/>
    </source>
</evidence>
<comment type="cofactor">
    <cofactor evidence="1">
        <name>pyridoxal 5'-phosphate</name>
        <dbReference type="ChEBI" id="CHEBI:597326"/>
    </cofactor>
</comment>
<evidence type="ECO:0000256" key="1">
    <source>
        <dbReference type="ARBA" id="ARBA00001933"/>
    </source>
</evidence>
<dbReference type="GO" id="GO:0003941">
    <property type="term" value="F:L-serine ammonia-lyase activity"/>
    <property type="evidence" value="ECO:0007669"/>
    <property type="project" value="TreeGrafter"/>
</dbReference>
<feature type="non-terminal residue" evidence="5">
    <location>
        <position position="1"/>
    </location>
</feature>
<name>A0A382ZQB5_9ZZZZ</name>
<dbReference type="InterPro" id="IPR036052">
    <property type="entry name" value="TrpB-like_PALP_sf"/>
</dbReference>
<dbReference type="AlphaFoldDB" id="A0A382ZQB5"/>
<feature type="domain" description="Tryptophan synthase beta chain-like PALP" evidence="4">
    <location>
        <begin position="1"/>
        <end position="127"/>
    </location>
</feature>
<accession>A0A382ZQB5</accession>
<dbReference type="PANTHER" id="PTHR48078">
    <property type="entry name" value="THREONINE DEHYDRATASE, MITOCHONDRIAL-RELATED"/>
    <property type="match status" value="1"/>
</dbReference>
<reference evidence="5" key="1">
    <citation type="submission" date="2018-05" db="EMBL/GenBank/DDBJ databases">
        <authorList>
            <person name="Lanie J.A."/>
            <person name="Ng W.-L."/>
            <person name="Kazmierczak K.M."/>
            <person name="Andrzejewski T.M."/>
            <person name="Davidsen T.M."/>
            <person name="Wayne K.J."/>
            <person name="Tettelin H."/>
            <person name="Glass J.I."/>
            <person name="Rusch D."/>
            <person name="Podicherti R."/>
            <person name="Tsui H.-C.T."/>
            <person name="Winkler M.E."/>
        </authorList>
    </citation>
    <scope>NUCLEOTIDE SEQUENCE</scope>
</reference>
<dbReference type="GO" id="GO:0004794">
    <property type="term" value="F:threonine deaminase activity"/>
    <property type="evidence" value="ECO:0007669"/>
    <property type="project" value="TreeGrafter"/>
</dbReference>
<evidence type="ECO:0000256" key="2">
    <source>
        <dbReference type="ARBA" id="ARBA00022898"/>
    </source>
</evidence>
<dbReference type="GO" id="GO:0006565">
    <property type="term" value="P:L-serine catabolic process"/>
    <property type="evidence" value="ECO:0007669"/>
    <property type="project" value="TreeGrafter"/>
</dbReference>
<dbReference type="SUPFAM" id="SSF53686">
    <property type="entry name" value="Tryptophan synthase beta subunit-like PLP-dependent enzymes"/>
    <property type="match status" value="1"/>
</dbReference>
<dbReference type="PANTHER" id="PTHR48078:SF7">
    <property type="entry name" value="BLL6502 PROTEIN"/>
    <property type="match status" value="1"/>
</dbReference>
<gene>
    <name evidence="5" type="ORF">METZ01_LOCUS450515</name>
</gene>
<dbReference type="GO" id="GO:0009097">
    <property type="term" value="P:isoleucine biosynthetic process"/>
    <property type="evidence" value="ECO:0007669"/>
    <property type="project" value="TreeGrafter"/>
</dbReference>
<dbReference type="InterPro" id="IPR001926">
    <property type="entry name" value="TrpB-like_PALP"/>
</dbReference>
<evidence type="ECO:0000313" key="5">
    <source>
        <dbReference type="EMBL" id="SVD97661.1"/>
    </source>
</evidence>
<dbReference type="Gene3D" id="3.40.50.1100">
    <property type="match status" value="1"/>
</dbReference>
<evidence type="ECO:0000256" key="3">
    <source>
        <dbReference type="ARBA" id="ARBA00023239"/>
    </source>
</evidence>
<dbReference type="GO" id="GO:0006567">
    <property type="term" value="P:L-threonine catabolic process"/>
    <property type="evidence" value="ECO:0007669"/>
    <property type="project" value="TreeGrafter"/>
</dbReference>
<protein>
    <recommendedName>
        <fullName evidence="4">Tryptophan synthase beta chain-like PALP domain-containing protein</fullName>
    </recommendedName>
</protein>
<dbReference type="EMBL" id="UINC01185784">
    <property type="protein sequence ID" value="SVD97661.1"/>
    <property type="molecule type" value="Genomic_DNA"/>
</dbReference>
<dbReference type="Pfam" id="PF00291">
    <property type="entry name" value="PALP"/>
    <property type="match status" value="1"/>
</dbReference>
<keyword evidence="3" id="KW-0456">Lyase</keyword>
<proteinExistence type="predicted"/>
<keyword evidence="2" id="KW-0663">Pyridoxal phosphate</keyword>
<sequence length="144" mass="14841">GGGSGAAGISLAVAARGVSTEVIGAQSAQAPAAWHAWSEKRLDVEAGMSTRHEGLATRVPFQMTMEILWERLQDFVLVQDSVIDNAVRWLASDAHLVAEGAGAAAVAALDGLGDRIAGKRVVAVVTGGNLPLERYASLLQGNPA</sequence>
<dbReference type="InterPro" id="IPR050147">
    <property type="entry name" value="Ser/Thr_Dehydratase"/>
</dbReference>
<organism evidence="5">
    <name type="scientific">marine metagenome</name>
    <dbReference type="NCBI Taxonomy" id="408172"/>
    <lineage>
        <taxon>unclassified sequences</taxon>
        <taxon>metagenomes</taxon>
        <taxon>ecological metagenomes</taxon>
    </lineage>
</organism>